<evidence type="ECO:0000313" key="2">
    <source>
        <dbReference type="EMBL" id="GED68738.1"/>
    </source>
</evidence>
<reference evidence="4" key="1">
    <citation type="submission" date="2015-07" db="EMBL/GenBank/DDBJ databases">
        <title>Genome sequencing project for genomic taxonomy and phylogenomics of Bacillus-like bacteria.</title>
        <authorList>
            <person name="Liu B."/>
            <person name="Wang J."/>
            <person name="Zhu Y."/>
            <person name="Liu G."/>
            <person name="Chen Q."/>
            <person name="Chen Z."/>
            <person name="Lan J."/>
            <person name="Che J."/>
            <person name="Ge C."/>
            <person name="Shi H."/>
            <person name="Pan Z."/>
            <person name="Liu X."/>
        </authorList>
    </citation>
    <scope>NUCLEOTIDE SEQUENCE [LARGE SCALE GENOMIC DNA]</scope>
    <source>
        <strain evidence="4">DSM 9887</strain>
    </source>
</reference>
<evidence type="ECO:0000313" key="5">
    <source>
        <dbReference type="Proteomes" id="UP000319578"/>
    </source>
</evidence>
<dbReference type="Proteomes" id="UP000036834">
    <property type="component" value="Unassembled WGS sequence"/>
</dbReference>
<dbReference type="SMART" id="SM00450">
    <property type="entry name" value="RHOD"/>
    <property type="match status" value="1"/>
</dbReference>
<dbReference type="PANTHER" id="PTHR43031">
    <property type="entry name" value="FAD-DEPENDENT OXIDOREDUCTASE"/>
    <property type="match status" value="1"/>
</dbReference>
<dbReference type="EMBL" id="BJON01000009">
    <property type="protein sequence ID" value="GED68738.1"/>
    <property type="molecule type" value="Genomic_DNA"/>
</dbReference>
<evidence type="ECO:0000313" key="3">
    <source>
        <dbReference type="EMBL" id="KNB69910.1"/>
    </source>
</evidence>
<dbReference type="AlphaFoldDB" id="A0A0K9YP11"/>
<dbReference type="InterPro" id="IPR001763">
    <property type="entry name" value="Rhodanese-like_dom"/>
</dbReference>
<dbReference type="CDD" id="cd00158">
    <property type="entry name" value="RHOD"/>
    <property type="match status" value="1"/>
</dbReference>
<keyword evidence="5" id="KW-1185">Reference proteome</keyword>
<dbReference type="InterPro" id="IPR050229">
    <property type="entry name" value="GlpE_sulfurtransferase"/>
</dbReference>
<accession>A0A0K9YP11</accession>
<dbReference type="Proteomes" id="UP000319578">
    <property type="component" value="Unassembled WGS sequence"/>
</dbReference>
<dbReference type="Gene3D" id="3.40.250.10">
    <property type="entry name" value="Rhodanese-like domain"/>
    <property type="match status" value="1"/>
</dbReference>
<reference evidence="3" key="2">
    <citation type="submission" date="2015-07" db="EMBL/GenBank/DDBJ databases">
        <title>MeaNS - Measles Nucleotide Surveillance Program.</title>
        <authorList>
            <person name="Tran T."/>
            <person name="Druce J."/>
        </authorList>
    </citation>
    <scope>NUCLEOTIDE SEQUENCE</scope>
    <source>
        <strain evidence="3">DSM 9887</strain>
    </source>
</reference>
<name>A0A0K9YP11_9BACL</name>
<dbReference type="RefSeq" id="WP_049741948.1">
    <property type="nucleotide sequence ID" value="NZ_BJON01000009.1"/>
</dbReference>
<feature type="domain" description="Rhodanese" evidence="1">
    <location>
        <begin position="19"/>
        <end position="105"/>
    </location>
</feature>
<gene>
    <name evidence="2" type="primary">ytwF</name>
    <name evidence="3" type="ORF">ADS79_29170</name>
    <name evidence="2" type="ORF">BRE01_24400</name>
</gene>
<protein>
    <recommendedName>
        <fullName evidence="1">Rhodanese domain-containing protein</fullName>
    </recommendedName>
</protein>
<reference evidence="2 5" key="3">
    <citation type="submission" date="2019-06" db="EMBL/GenBank/DDBJ databases">
        <title>Whole genome shotgun sequence of Brevibacillus reuszeri NBRC 15719.</title>
        <authorList>
            <person name="Hosoyama A."/>
            <person name="Uohara A."/>
            <person name="Ohji S."/>
            <person name="Ichikawa N."/>
        </authorList>
    </citation>
    <scope>NUCLEOTIDE SEQUENCE [LARGE SCALE GENOMIC DNA]</scope>
    <source>
        <strain evidence="2 5">NBRC 15719</strain>
    </source>
</reference>
<sequence length="105" mass="11839">MSKAWQDITPQEVEKMVQEKREAQFIDVRNPDEFSAGRMEEAVLIPLPVLPVRLHELDPEKEVIFICRSGARSAQACELAVSQGFKKVANMAGGMLNWQGIQIKE</sequence>
<evidence type="ECO:0000313" key="4">
    <source>
        <dbReference type="Proteomes" id="UP000036834"/>
    </source>
</evidence>
<dbReference type="SUPFAM" id="SSF52821">
    <property type="entry name" value="Rhodanese/Cell cycle control phosphatase"/>
    <property type="match status" value="1"/>
</dbReference>
<dbReference type="PANTHER" id="PTHR43031:SF17">
    <property type="entry name" value="SULFURTRANSFERASE YTWF-RELATED"/>
    <property type="match status" value="1"/>
</dbReference>
<organism evidence="3 4">
    <name type="scientific">Brevibacillus reuszeri</name>
    <dbReference type="NCBI Taxonomy" id="54915"/>
    <lineage>
        <taxon>Bacteria</taxon>
        <taxon>Bacillati</taxon>
        <taxon>Bacillota</taxon>
        <taxon>Bacilli</taxon>
        <taxon>Bacillales</taxon>
        <taxon>Paenibacillaceae</taxon>
        <taxon>Brevibacillus</taxon>
    </lineage>
</organism>
<proteinExistence type="predicted"/>
<dbReference type="STRING" id="54915.ADS79_29170"/>
<comment type="caution">
    <text evidence="3">The sequence shown here is derived from an EMBL/GenBank/DDBJ whole genome shotgun (WGS) entry which is preliminary data.</text>
</comment>
<evidence type="ECO:0000259" key="1">
    <source>
        <dbReference type="PROSITE" id="PS50206"/>
    </source>
</evidence>
<dbReference type="EMBL" id="LGIQ01000011">
    <property type="protein sequence ID" value="KNB69910.1"/>
    <property type="molecule type" value="Genomic_DNA"/>
</dbReference>
<dbReference type="Pfam" id="PF00581">
    <property type="entry name" value="Rhodanese"/>
    <property type="match status" value="1"/>
</dbReference>
<dbReference type="PATRIC" id="fig|54915.3.peg.5048"/>
<dbReference type="InterPro" id="IPR036873">
    <property type="entry name" value="Rhodanese-like_dom_sf"/>
</dbReference>
<dbReference type="PROSITE" id="PS50206">
    <property type="entry name" value="RHODANESE_3"/>
    <property type="match status" value="1"/>
</dbReference>
<dbReference type="OrthoDB" id="9800872at2"/>